<dbReference type="EMBL" id="GGEC01078899">
    <property type="protein sequence ID" value="MBX59383.1"/>
    <property type="molecule type" value="Transcribed_RNA"/>
</dbReference>
<keyword evidence="1" id="KW-0472">Membrane</keyword>
<evidence type="ECO:0000313" key="2">
    <source>
        <dbReference type="EMBL" id="MBX59383.1"/>
    </source>
</evidence>
<keyword evidence="1" id="KW-1133">Transmembrane helix</keyword>
<protein>
    <submittedName>
        <fullName evidence="2">Uncharacterized protein</fullName>
    </submittedName>
</protein>
<keyword evidence="1" id="KW-0812">Transmembrane</keyword>
<feature type="transmembrane region" description="Helical" evidence="1">
    <location>
        <begin position="6"/>
        <end position="26"/>
    </location>
</feature>
<name>A0A2P2PXI9_RHIMU</name>
<sequence length="27" mass="3186">MALHVHVPLLAIWVFFFLFCLIEILLS</sequence>
<reference evidence="2" key="1">
    <citation type="submission" date="2018-02" db="EMBL/GenBank/DDBJ databases">
        <title>Rhizophora mucronata_Transcriptome.</title>
        <authorList>
            <person name="Meera S.P."/>
            <person name="Sreeshan A."/>
            <person name="Augustine A."/>
        </authorList>
    </citation>
    <scope>NUCLEOTIDE SEQUENCE</scope>
    <source>
        <tissue evidence="2">Leaf</tissue>
    </source>
</reference>
<evidence type="ECO:0000256" key="1">
    <source>
        <dbReference type="SAM" id="Phobius"/>
    </source>
</evidence>
<organism evidence="2">
    <name type="scientific">Rhizophora mucronata</name>
    <name type="common">Asiatic mangrove</name>
    <dbReference type="NCBI Taxonomy" id="61149"/>
    <lineage>
        <taxon>Eukaryota</taxon>
        <taxon>Viridiplantae</taxon>
        <taxon>Streptophyta</taxon>
        <taxon>Embryophyta</taxon>
        <taxon>Tracheophyta</taxon>
        <taxon>Spermatophyta</taxon>
        <taxon>Magnoliopsida</taxon>
        <taxon>eudicotyledons</taxon>
        <taxon>Gunneridae</taxon>
        <taxon>Pentapetalae</taxon>
        <taxon>rosids</taxon>
        <taxon>fabids</taxon>
        <taxon>Malpighiales</taxon>
        <taxon>Rhizophoraceae</taxon>
        <taxon>Rhizophora</taxon>
    </lineage>
</organism>
<dbReference type="AlphaFoldDB" id="A0A2P2PXI9"/>
<proteinExistence type="predicted"/>
<accession>A0A2P2PXI9</accession>